<dbReference type="Gene3D" id="3.40.50.300">
    <property type="entry name" value="P-loop containing nucleotide triphosphate hydrolases"/>
    <property type="match status" value="1"/>
</dbReference>
<sequence>MKKEVPFILPKLLELEQLKKSHSDSPEALLFNNVSATLSRHDRVALLGTSGQGKSTLLRILSLLDIADEGDIRLEGVSSKQFEPIEWRKNVCYVAQQAVMLPGSVEDNLRTVHQLHQTPYDDQLVNKLLAQVGLDAIDLSKNAADLSGGEKQRVALIRSLLLRPKILLLDEITASLDQSNAKRVEDMLQEWHRQEGTSMIWVTHQLEQAGRISDYVWFMGNNTLLEKTSTDQFFEQPESELARRFLQQPVGRRELCLS</sequence>
<dbReference type="SUPFAM" id="SSF52540">
    <property type="entry name" value="P-loop containing nucleoside triphosphate hydrolases"/>
    <property type="match status" value="1"/>
</dbReference>
<evidence type="ECO:0000256" key="3">
    <source>
        <dbReference type="ARBA" id="ARBA00022840"/>
    </source>
</evidence>
<accession>A0A3S8RZV1</accession>
<evidence type="ECO:0000256" key="1">
    <source>
        <dbReference type="ARBA" id="ARBA00022448"/>
    </source>
</evidence>
<proteinExistence type="predicted"/>
<keyword evidence="1" id="KW-0813">Transport</keyword>
<keyword evidence="2" id="KW-0547">Nucleotide-binding</keyword>
<name>A0A3S8RZV1_9BACL</name>
<dbReference type="InterPro" id="IPR017871">
    <property type="entry name" value="ABC_transporter-like_CS"/>
</dbReference>
<organism evidence="5 6">
    <name type="scientific">Paenibacillus lentus</name>
    <dbReference type="NCBI Taxonomy" id="1338368"/>
    <lineage>
        <taxon>Bacteria</taxon>
        <taxon>Bacillati</taxon>
        <taxon>Bacillota</taxon>
        <taxon>Bacilli</taxon>
        <taxon>Bacillales</taxon>
        <taxon>Paenibacillaceae</taxon>
        <taxon>Paenibacillus</taxon>
    </lineage>
</organism>
<gene>
    <name evidence="5" type="ORF">EIM92_21475</name>
</gene>
<dbReference type="PROSITE" id="PS00211">
    <property type="entry name" value="ABC_TRANSPORTER_1"/>
    <property type="match status" value="1"/>
</dbReference>
<dbReference type="InterPro" id="IPR027417">
    <property type="entry name" value="P-loop_NTPase"/>
</dbReference>
<dbReference type="GO" id="GO:0016887">
    <property type="term" value="F:ATP hydrolysis activity"/>
    <property type="evidence" value="ECO:0007669"/>
    <property type="project" value="InterPro"/>
</dbReference>
<dbReference type="Pfam" id="PF00005">
    <property type="entry name" value="ABC_tran"/>
    <property type="match status" value="1"/>
</dbReference>
<dbReference type="SMART" id="SM00382">
    <property type="entry name" value="AAA"/>
    <property type="match status" value="1"/>
</dbReference>
<evidence type="ECO:0000313" key="5">
    <source>
        <dbReference type="EMBL" id="AZK48427.1"/>
    </source>
</evidence>
<keyword evidence="6" id="KW-1185">Reference proteome</keyword>
<protein>
    <submittedName>
        <fullName evidence="5">ATP-binding cassette domain-containing protein</fullName>
    </submittedName>
</protein>
<feature type="domain" description="ABC transporter" evidence="4">
    <location>
        <begin position="13"/>
        <end position="246"/>
    </location>
</feature>
<dbReference type="InterPro" id="IPR003593">
    <property type="entry name" value="AAA+_ATPase"/>
</dbReference>
<evidence type="ECO:0000259" key="4">
    <source>
        <dbReference type="PROSITE" id="PS50893"/>
    </source>
</evidence>
<dbReference type="GO" id="GO:0005524">
    <property type="term" value="F:ATP binding"/>
    <property type="evidence" value="ECO:0007669"/>
    <property type="project" value="UniProtKB-KW"/>
</dbReference>
<dbReference type="PANTHER" id="PTHR43423:SF1">
    <property type="entry name" value="ABC TRANSPORTER I FAMILY MEMBER 17"/>
    <property type="match status" value="1"/>
</dbReference>
<dbReference type="AlphaFoldDB" id="A0A3S8RZV1"/>
<evidence type="ECO:0000256" key="2">
    <source>
        <dbReference type="ARBA" id="ARBA00022741"/>
    </source>
</evidence>
<dbReference type="InterPro" id="IPR003439">
    <property type="entry name" value="ABC_transporter-like_ATP-bd"/>
</dbReference>
<reference evidence="5 6" key="1">
    <citation type="submission" date="2018-11" db="EMBL/GenBank/DDBJ databases">
        <title>Genome sequencing of Paenibacillus lentus DSM25539(T).</title>
        <authorList>
            <person name="Kook J.-K."/>
            <person name="Park S.-N."/>
            <person name="Lim Y.K."/>
        </authorList>
    </citation>
    <scope>NUCLEOTIDE SEQUENCE [LARGE SCALE GENOMIC DNA]</scope>
    <source>
        <strain evidence="5 6">DSM 25539</strain>
    </source>
</reference>
<dbReference type="PANTHER" id="PTHR43423">
    <property type="entry name" value="ABC TRANSPORTER I FAMILY MEMBER 17"/>
    <property type="match status" value="1"/>
</dbReference>
<dbReference type="OrthoDB" id="9785080at2"/>
<dbReference type="EMBL" id="CP034248">
    <property type="protein sequence ID" value="AZK48427.1"/>
    <property type="molecule type" value="Genomic_DNA"/>
</dbReference>
<dbReference type="KEGG" id="plen:EIM92_21475"/>
<evidence type="ECO:0000313" key="6">
    <source>
        <dbReference type="Proteomes" id="UP000273145"/>
    </source>
</evidence>
<dbReference type="PROSITE" id="PS50893">
    <property type="entry name" value="ABC_TRANSPORTER_2"/>
    <property type="match status" value="1"/>
</dbReference>
<keyword evidence="3 5" id="KW-0067">ATP-binding</keyword>
<dbReference type="Proteomes" id="UP000273145">
    <property type="component" value="Chromosome"/>
</dbReference>